<dbReference type="KEGG" id="tper:IWA51_04100"/>
<accession>A0A7T3V5P4</accession>
<name>A0A7T3V5P4_9SPIR</name>
<proteinExistence type="predicted"/>
<reference evidence="1 2" key="1">
    <citation type="submission" date="2020-11" db="EMBL/GenBank/DDBJ databases">
        <title>Treponema Peruensis nv. sp., first commensal Treponema isolated from human feces.</title>
        <authorList>
            <person name="Belkhou C."/>
            <person name="Raes J."/>
        </authorList>
    </citation>
    <scope>NUCLEOTIDE SEQUENCE [LARGE SCALE GENOMIC DNA]</scope>
    <source>
        <strain evidence="1 2">RCC2812</strain>
    </source>
</reference>
<sequence>MTEKKKIIGNEQPIPVDIMIDSIIEYLETKDIDKEGLLLKVKEQSSSSGDNRAKKAANAIYSVITKSSALNRAIVKNFTPESFYKLSEADKNVIVMSLVCLRFPFTYDLLFAFSKLLNIQDLVNKQYINEKMASMYGSNLSLEHGIEAALKTAIDCKFITRDKPGLFSKGTNIVTTSFAKEAWIATFFELNGKKSLSINDLYYEPVMSYLSDLKIDWKNTKILETVQDYSNQVVICKLK</sequence>
<keyword evidence="2" id="KW-1185">Reference proteome</keyword>
<evidence type="ECO:0000313" key="2">
    <source>
        <dbReference type="Proteomes" id="UP000595224"/>
    </source>
</evidence>
<evidence type="ECO:0000313" key="1">
    <source>
        <dbReference type="EMBL" id="QQA01798.1"/>
    </source>
</evidence>
<dbReference type="AlphaFoldDB" id="A0A7T3V5P4"/>
<organism evidence="1 2">
    <name type="scientific">Treponema peruense</name>
    <dbReference type="NCBI Taxonomy" id="2787628"/>
    <lineage>
        <taxon>Bacteria</taxon>
        <taxon>Pseudomonadati</taxon>
        <taxon>Spirochaetota</taxon>
        <taxon>Spirochaetia</taxon>
        <taxon>Spirochaetales</taxon>
        <taxon>Treponemataceae</taxon>
        <taxon>Treponema</taxon>
    </lineage>
</organism>
<dbReference type="Proteomes" id="UP000595224">
    <property type="component" value="Chromosome"/>
</dbReference>
<dbReference type="RefSeq" id="WP_198443337.1">
    <property type="nucleotide sequence ID" value="NZ_CBCSHE010000002.1"/>
</dbReference>
<dbReference type="EMBL" id="CP064936">
    <property type="protein sequence ID" value="QQA01798.1"/>
    <property type="molecule type" value="Genomic_DNA"/>
</dbReference>
<protein>
    <submittedName>
        <fullName evidence="1">Uncharacterized protein</fullName>
    </submittedName>
</protein>
<gene>
    <name evidence="1" type="ORF">IWA51_04100</name>
</gene>